<evidence type="ECO:0000256" key="3">
    <source>
        <dbReference type="ARBA" id="ARBA00023274"/>
    </source>
</evidence>
<dbReference type="SUPFAM" id="SSF52166">
    <property type="entry name" value="Ribosomal protein L4"/>
    <property type="match status" value="1"/>
</dbReference>
<dbReference type="GO" id="GO:0019843">
    <property type="term" value="F:rRNA binding"/>
    <property type="evidence" value="ECO:0007669"/>
    <property type="project" value="UniProtKB-UniRule"/>
</dbReference>
<dbReference type="InterPro" id="IPR002136">
    <property type="entry name" value="Ribosomal_uL4"/>
</dbReference>
<dbReference type="InterPro" id="IPR023574">
    <property type="entry name" value="Ribosomal_uL4_dom_sf"/>
</dbReference>
<evidence type="ECO:0000313" key="8">
    <source>
        <dbReference type="Proteomes" id="UP000287243"/>
    </source>
</evidence>
<dbReference type="InterPro" id="IPR013005">
    <property type="entry name" value="Ribosomal_uL4-like"/>
</dbReference>
<comment type="function">
    <text evidence="5">Forms part of the polypeptide exit tunnel.</text>
</comment>
<dbReference type="GO" id="GO:1990904">
    <property type="term" value="C:ribonucleoprotein complex"/>
    <property type="evidence" value="ECO:0007669"/>
    <property type="project" value="UniProtKB-KW"/>
</dbReference>
<dbReference type="PANTHER" id="PTHR10746">
    <property type="entry name" value="50S RIBOSOMAL PROTEIN L4"/>
    <property type="match status" value="1"/>
</dbReference>
<name>A0A410P7D6_VELA1</name>
<evidence type="ECO:0000256" key="2">
    <source>
        <dbReference type="ARBA" id="ARBA00022980"/>
    </source>
</evidence>
<proteinExistence type="inferred from homology"/>
<dbReference type="NCBIfam" id="TIGR03953">
    <property type="entry name" value="rplD_bact"/>
    <property type="match status" value="1"/>
</dbReference>
<evidence type="ECO:0000256" key="5">
    <source>
        <dbReference type="HAMAP-Rule" id="MF_01328"/>
    </source>
</evidence>
<dbReference type="Proteomes" id="UP000287243">
    <property type="component" value="Chromosome"/>
</dbReference>
<gene>
    <name evidence="5" type="primary">rplD</name>
    <name evidence="7" type="ORF">BU251_03095</name>
</gene>
<comment type="subunit">
    <text evidence="5">Part of the 50S ribosomal subunit.</text>
</comment>
<dbReference type="AlphaFoldDB" id="A0A410P7D6"/>
<evidence type="ECO:0000256" key="4">
    <source>
        <dbReference type="ARBA" id="ARBA00035244"/>
    </source>
</evidence>
<dbReference type="GO" id="GO:0005840">
    <property type="term" value="C:ribosome"/>
    <property type="evidence" value="ECO:0007669"/>
    <property type="project" value="UniProtKB-KW"/>
</dbReference>
<reference evidence="7 8" key="1">
    <citation type="submission" date="2017-01" db="EMBL/GenBank/DDBJ databases">
        <title>First insights into the biology of 'candidatus Vampirococcus archaeovorus'.</title>
        <authorList>
            <person name="Kizina J."/>
            <person name="Jordan S."/>
            <person name="Stueber K."/>
            <person name="Reinhardt R."/>
            <person name="Harder J."/>
        </authorList>
    </citation>
    <scope>NUCLEOTIDE SEQUENCE [LARGE SCALE GENOMIC DNA]</scope>
    <source>
        <strain evidence="7 8">LiM</strain>
    </source>
</reference>
<organism evidence="7 8">
    <name type="scientific">Velamenicoccus archaeovorus</name>
    <dbReference type="NCBI Taxonomy" id="1930593"/>
    <lineage>
        <taxon>Bacteria</taxon>
        <taxon>Pseudomonadati</taxon>
        <taxon>Candidatus Omnitrophota</taxon>
        <taxon>Candidatus Velamenicoccus</taxon>
    </lineage>
</organism>
<keyword evidence="5" id="KW-0694">RNA-binding</keyword>
<keyword evidence="2 5" id="KW-0689">Ribosomal protein</keyword>
<evidence type="ECO:0000256" key="1">
    <source>
        <dbReference type="ARBA" id="ARBA00010528"/>
    </source>
</evidence>
<keyword evidence="8" id="KW-1185">Reference proteome</keyword>
<dbReference type="Pfam" id="PF00573">
    <property type="entry name" value="Ribosomal_L4"/>
    <property type="match status" value="1"/>
</dbReference>
<feature type="region of interest" description="Disordered" evidence="6">
    <location>
        <begin position="48"/>
        <end position="82"/>
    </location>
</feature>
<comment type="similarity">
    <text evidence="1 5">Belongs to the universal ribosomal protein uL4 family.</text>
</comment>
<feature type="compositionally biased region" description="Basic residues" evidence="6">
    <location>
        <begin position="60"/>
        <end position="74"/>
    </location>
</feature>
<dbReference type="EMBL" id="CP019384">
    <property type="protein sequence ID" value="QAT17998.1"/>
    <property type="molecule type" value="Genomic_DNA"/>
</dbReference>
<accession>A0A410P7D6</accession>
<sequence>MPVVDMGNKVVEEIELDAHVFDGSVKKKTLYQAIVGYRANRRLGLAETKTRGEVSGGGKKPWRQKGTGRARHGSTRSPLWRHGGVVFGPHPRDFGYTMPQQIRNEALRSSLNARIASGDVVLVEKIHILAPKTKEFAKFLDALKLPAASILCVLESVTENIKRSARNIRGLQLADSSSLNAYDVMNTQKIILSRDSLKNLTKRLKHA</sequence>
<evidence type="ECO:0000256" key="6">
    <source>
        <dbReference type="SAM" id="MobiDB-lite"/>
    </source>
</evidence>
<dbReference type="PANTHER" id="PTHR10746:SF6">
    <property type="entry name" value="LARGE RIBOSOMAL SUBUNIT PROTEIN UL4M"/>
    <property type="match status" value="1"/>
</dbReference>
<dbReference type="HAMAP" id="MF_01328_B">
    <property type="entry name" value="Ribosomal_uL4_B"/>
    <property type="match status" value="1"/>
</dbReference>
<evidence type="ECO:0000313" key="7">
    <source>
        <dbReference type="EMBL" id="QAT17998.1"/>
    </source>
</evidence>
<dbReference type="GO" id="GO:0006412">
    <property type="term" value="P:translation"/>
    <property type="evidence" value="ECO:0007669"/>
    <property type="project" value="UniProtKB-UniRule"/>
</dbReference>
<dbReference type="Gene3D" id="3.40.1370.10">
    <property type="match status" value="1"/>
</dbReference>
<comment type="function">
    <text evidence="5">One of the primary rRNA binding proteins, this protein initially binds near the 5'-end of the 23S rRNA. It is important during the early stages of 50S assembly. It makes multiple contacts with different domains of the 23S rRNA in the assembled 50S subunit and ribosome.</text>
</comment>
<protein>
    <recommendedName>
        <fullName evidence="4 5">Large ribosomal subunit protein uL4</fullName>
    </recommendedName>
</protein>
<dbReference type="GO" id="GO:0003735">
    <property type="term" value="F:structural constituent of ribosome"/>
    <property type="evidence" value="ECO:0007669"/>
    <property type="project" value="InterPro"/>
</dbReference>
<dbReference type="KEGG" id="vai:BU251_03095"/>
<keyword evidence="3 5" id="KW-0687">Ribonucleoprotein</keyword>
<keyword evidence="5" id="KW-0699">rRNA-binding</keyword>